<dbReference type="AlphaFoldDB" id="A0A494WDH6"/>
<dbReference type="Pfam" id="PF00593">
    <property type="entry name" value="TonB_dep_Rec_b-barrel"/>
    <property type="match status" value="1"/>
</dbReference>
<dbReference type="SUPFAM" id="SSF56935">
    <property type="entry name" value="Porins"/>
    <property type="match status" value="1"/>
</dbReference>
<proteinExistence type="inferred from homology"/>
<keyword evidence="5" id="KW-0998">Cell outer membrane</keyword>
<evidence type="ECO:0000256" key="6">
    <source>
        <dbReference type="RuleBase" id="RU003357"/>
    </source>
</evidence>
<feature type="domain" description="TonB-dependent receptor-like beta-barrel" evidence="8">
    <location>
        <begin position="396"/>
        <end position="882"/>
    </location>
</feature>
<dbReference type="Pfam" id="PF07715">
    <property type="entry name" value="Plug"/>
    <property type="match status" value="1"/>
</dbReference>
<keyword evidence="4 6" id="KW-0472">Membrane</keyword>
<dbReference type="InterPro" id="IPR037066">
    <property type="entry name" value="Plug_dom_sf"/>
</dbReference>
<evidence type="ECO:0000256" key="5">
    <source>
        <dbReference type="ARBA" id="ARBA00023237"/>
    </source>
</evidence>
<dbReference type="EMBL" id="AP018664">
    <property type="protein sequence ID" value="BBD98772.1"/>
    <property type="molecule type" value="Genomic_DNA"/>
</dbReference>
<dbReference type="Proteomes" id="UP000279959">
    <property type="component" value="Chromosome"/>
</dbReference>
<evidence type="ECO:0000256" key="7">
    <source>
        <dbReference type="SAM" id="MobiDB-lite"/>
    </source>
</evidence>
<evidence type="ECO:0000313" key="10">
    <source>
        <dbReference type="EMBL" id="BBD98772.1"/>
    </source>
</evidence>
<comment type="similarity">
    <text evidence="6">Belongs to the TonB-dependent receptor family.</text>
</comment>
<evidence type="ECO:0000256" key="1">
    <source>
        <dbReference type="ARBA" id="ARBA00004442"/>
    </source>
</evidence>
<evidence type="ECO:0000313" key="11">
    <source>
        <dbReference type="Proteomes" id="UP000279959"/>
    </source>
</evidence>
<dbReference type="InterPro" id="IPR036942">
    <property type="entry name" value="Beta-barrel_TonB_sf"/>
</dbReference>
<sequence length="923" mass="97431">MLSAHAFAQTADPQSAPSAEQAKQGAPSGDTDIVVTGSRVQRDGFKAPTPTTVLGVAQIAASSPNNIADVVNQLPALSTGFSPRAANIGSSNGTGGLNVLNLRALGATRTLVLLDSRRVVGSNPSGNVNINTIPQQLVERVDIVTGGASAAYGSDAVTGVVNFILNKKFNGLAIDIQGGITERGDGESGKIEATFGTGFADDRGHFEISGSASNQAGVFSTDSRSWFNSTKLVGNTVAGGPARIFASDVNLSTATAGGLIIRDPANGPLQGIQFGAGGVPTQFQFGAATGTSNLMIGGEKNDIAASVPLALQVHNRNLFGRLSYKLSDDITVYGEGSFGSSRVFNPSVYQFKLGNLIIKADNAFLPASVSTAMANAGLSQVKFGTWNQDLGKLDVRNSLETYRAVAGLDGMFGSGWTWNAYYQYGRTNLVNRVDNESITARYNQAIDAVFNAQGAIVCRNPSNGCVPLNIIGTGVASQAAKDWVLGTAIRHSKIEQQVAAASIQGEPFSTWAGPVSMAFGAEYRKESTHETSDALSLVNGYFSGNFKPTNGAYNVKEAFLETVIPLAKDLPFAQSLELNGALRATDYSTSGYVTTWKLGATWRPVNDLLFRAVRSRDIRAPNIADLFANAPITSTVTDPFNGGRADTVAAYLTSGNPNLVPEIASNLGLGVVYSPSWLPGFQASFDYYRIDIKGGITTLASSAQQAVDLCYQGIAVVCSYITRDNSGHITALRLAGINAGRILNTGFDIELSYRKDLSEWHDGLGNLTLRALINRVDKLTVDTGITKKDYAGEVANQTSPFGALSAFFPDLQATLSANYVQGPATVNLTGRYIGSGVVDNSFTAASISRNRVSPVFYLDGSFAWKLRSLPGQPEFYVAVDNIFDRAPPVVAPLAANPFLNSGTSPGLYDTLGRAYRAGIRARF</sequence>
<dbReference type="GO" id="GO:0009279">
    <property type="term" value="C:cell outer membrane"/>
    <property type="evidence" value="ECO:0007669"/>
    <property type="project" value="UniProtKB-SubCell"/>
</dbReference>
<name>A0A494WDH6_9SPHN</name>
<dbReference type="Gene3D" id="2.170.130.10">
    <property type="entry name" value="TonB-dependent receptor, plug domain"/>
    <property type="match status" value="1"/>
</dbReference>
<accession>A0A494WDH6</accession>
<dbReference type="PROSITE" id="PS01156">
    <property type="entry name" value="TONB_DEPENDENT_REC_2"/>
    <property type="match status" value="1"/>
</dbReference>
<dbReference type="InterPro" id="IPR010917">
    <property type="entry name" value="TonB_rcpt_CS"/>
</dbReference>
<protein>
    <submittedName>
        <fullName evidence="10">TonB-dependent receptor</fullName>
    </submittedName>
</protein>
<evidence type="ECO:0000256" key="4">
    <source>
        <dbReference type="ARBA" id="ARBA00023136"/>
    </source>
</evidence>
<dbReference type="RefSeq" id="WP_066702553.1">
    <property type="nucleotide sequence ID" value="NZ_AP018664.1"/>
</dbReference>
<comment type="subcellular location">
    <subcellularLocation>
        <location evidence="1 6">Cell outer membrane</location>
    </subcellularLocation>
</comment>
<dbReference type="KEGG" id="sami:SAMIE_1022730"/>
<organism evidence="10 11">
    <name type="scientific">Sphingobium amiense</name>
    <dbReference type="NCBI Taxonomy" id="135719"/>
    <lineage>
        <taxon>Bacteria</taxon>
        <taxon>Pseudomonadati</taxon>
        <taxon>Pseudomonadota</taxon>
        <taxon>Alphaproteobacteria</taxon>
        <taxon>Sphingomonadales</taxon>
        <taxon>Sphingomonadaceae</taxon>
        <taxon>Sphingobium</taxon>
    </lineage>
</organism>
<gene>
    <name evidence="10" type="ORF">SAMIE_1022730</name>
</gene>
<evidence type="ECO:0000259" key="8">
    <source>
        <dbReference type="Pfam" id="PF00593"/>
    </source>
</evidence>
<keyword evidence="11" id="KW-1185">Reference proteome</keyword>
<keyword evidence="2" id="KW-0732">Signal</keyword>
<dbReference type="InterPro" id="IPR000531">
    <property type="entry name" value="Beta-barrel_TonB"/>
</dbReference>
<reference evidence="10 11" key="1">
    <citation type="submission" date="2018-05" db="EMBL/GenBank/DDBJ databases">
        <title>Complete Genome Sequence of the Nonylphenol-Degrading Bacterium Sphingobium amiense DSM 16289T.</title>
        <authorList>
            <person name="Ootsuka M."/>
            <person name="Nishizawa T."/>
            <person name="Ohta H."/>
        </authorList>
    </citation>
    <scope>NUCLEOTIDE SEQUENCE [LARGE SCALE GENOMIC DNA]</scope>
    <source>
        <strain evidence="10 11">DSM 16289</strain>
    </source>
</reference>
<evidence type="ECO:0000256" key="2">
    <source>
        <dbReference type="ARBA" id="ARBA00022729"/>
    </source>
</evidence>
<evidence type="ECO:0000259" key="9">
    <source>
        <dbReference type="Pfam" id="PF07715"/>
    </source>
</evidence>
<keyword evidence="3 6" id="KW-0798">TonB box</keyword>
<evidence type="ECO:0000256" key="3">
    <source>
        <dbReference type="ARBA" id="ARBA00023077"/>
    </source>
</evidence>
<dbReference type="PANTHER" id="PTHR47234:SF3">
    <property type="entry name" value="SECRETIN_TONB SHORT N-TERMINAL DOMAIN-CONTAINING PROTEIN"/>
    <property type="match status" value="1"/>
</dbReference>
<keyword evidence="10" id="KW-0675">Receptor</keyword>
<dbReference type="Gene3D" id="2.40.170.20">
    <property type="entry name" value="TonB-dependent receptor, beta-barrel domain"/>
    <property type="match status" value="1"/>
</dbReference>
<feature type="domain" description="TonB-dependent receptor plug" evidence="9">
    <location>
        <begin position="46"/>
        <end position="160"/>
    </location>
</feature>
<feature type="region of interest" description="Disordered" evidence="7">
    <location>
        <begin position="1"/>
        <end position="33"/>
    </location>
</feature>
<dbReference type="InterPro" id="IPR012910">
    <property type="entry name" value="Plug_dom"/>
</dbReference>
<dbReference type="PANTHER" id="PTHR47234">
    <property type="match status" value="1"/>
</dbReference>